<dbReference type="EMBL" id="BTSX01000002">
    <property type="protein sequence ID" value="GMS86882.1"/>
    <property type="molecule type" value="Genomic_DNA"/>
</dbReference>
<proteinExistence type="predicted"/>
<sequence>MNFFIDNNCRWVSFDATGKQAKKNEKEKYAEKVLTSSDFKCGAFMILPGSGSNINTYLIISVKIKFEDTFTIVHEKILREGRAFVIVLTRNIGTKRYNCDSLNELVMQLADRRNKTN</sequence>
<name>A0AAV5SWZ1_9BILA</name>
<evidence type="ECO:0000313" key="2">
    <source>
        <dbReference type="Proteomes" id="UP001432027"/>
    </source>
</evidence>
<dbReference type="Proteomes" id="UP001432027">
    <property type="component" value="Unassembled WGS sequence"/>
</dbReference>
<reference evidence="1" key="1">
    <citation type="submission" date="2023-10" db="EMBL/GenBank/DDBJ databases">
        <title>Genome assembly of Pristionchus species.</title>
        <authorList>
            <person name="Yoshida K."/>
            <person name="Sommer R.J."/>
        </authorList>
    </citation>
    <scope>NUCLEOTIDE SEQUENCE</scope>
    <source>
        <strain evidence="1">RS0144</strain>
    </source>
</reference>
<dbReference type="Gene3D" id="3.30.505.10">
    <property type="entry name" value="SH2 domain"/>
    <property type="match status" value="1"/>
</dbReference>
<evidence type="ECO:0000313" key="1">
    <source>
        <dbReference type="EMBL" id="GMS86882.1"/>
    </source>
</evidence>
<keyword evidence="2" id="KW-1185">Reference proteome</keyword>
<organism evidence="1 2">
    <name type="scientific">Pristionchus entomophagus</name>
    <dbReference type="NCBI Taxonomy" id="358040"/>
    <lineage>
        <taxon>Eukaryota</taxon>
        <taxon>Metazoa</taxon>
        <taxon>Ecdysozoa</taxon>
        <taxon>Nematoda</taxon>
        <taxon>Chromadorea</taxon>
        <taxon>Rhabditida</taxon>
        <taxon>Rhabditina</taxon>
        <taxon>Diplogasteromorpha</taxon>
        <taxon>Diplogasteroidea</taxon>
        <taxon>Neodiplogasteridae</taxon>
        <taxon>Pristionchus</taxon>
    </lineage>
</organism>
<feature type="non-terminal residue" evidence="1">
    <location>
        <position position="117"/>
    </location>
</feature>
<accession>A0AAV5SWZ1</accession>
<comment type="caution">
    <text evidence="1">The sequence shown here is derived from an EMBL/GenBank/DDBJ whole genome shotgun (WGS) entry which is preliminary data.</text>
</comment>
<dbReference type="AlphaFoldDB" id="A0AAV5SWZ1"/>
<gene>
    <name evidence="1" type="ORF">PENTCL1PPCAC_9057</name>
</gene>
<protein>
    <submittedName>
        <fullName evidence="1">Uncharacterized protein</fullName>
    </submittedName>
</protein>
<dbReference type="InterPro" id="IPR036860">
    <property type="entry name" value="SH2_dom_sf"/>
</dbReference>